<protein>
    <recommendedName>
        <fullName evidence="1">BFN domain-containing protein</fullName>
    </recommendedName>
</protein>
<dbReference type="EMBL" id="CP000698">
    <property type="protein sequence ID" value="ABQ27287.1"/>
    <property type="molecule type" value="Genomic_DNA"/>
</dbReference>
<dbReference type="GO" id="GO:0004518">
    <property type="term" value="F:nuclease activity"/>
    <property type="evidence" value="ECO:0007669"/>
    <property type="project" value="InterPro"/>
</dbReference>
<feature type="domain" description="BFN" evidence="1">
    <location>
        <begin position="2"/>
        <end position="134"/>
    </location>
</feature>
<dbReference type="InterPro" id="IPR003729">
    <property type="entry name" value="Bi_nuclease_dom"/>
</dbReference>
<sequence>MYHEMKIFGFALDAIAQMPVIILKDDAGENSVPIWISTQESVSLAVELISRDISFQSGRGDLLTVLMQQMGMRIEKIAIESLRDGVFAASVKFGGKSKKHLVDVRVSEAMMAALKYKLPVMVHEEVVKQAPMLDLNEGHFSRETDARRFVDFLENLDPAAMGKYPM</sequence>
<dbReference type="Gene3D" id="3.10.690.10">
    <property type="entry name" value="Bifunctional nuclease domain"/>
    <property type="match status" value="1"/>
</dbReference>
<organism evidence="2 3">
    <name type="scientific">Geotalea uraniireducens (strain Rf4)</name>
    <name type="common">Geobacter uraniireducens</name>
    <dbReference type="NCBI Taxonomy" id="351605"/>
    <lineage>
        <taxon>Bacteria</taxon>
        <taxon>Pseudomonadati</taxon>
        <taxon>Thermodesulfobacteriota</taxon>
        <taxon>Desulfuromonadia</taxon>
        <taxon>Geobacterales</taxon>
        <taxon>Geobacteraceae</taxon>
        <taxon>Geotalea</taxon>
    </lineage>
</organism>
<evidence type="ECO:0000313" key="2">
    <source>
        <dbReference type="EMBL" id="ABQ27287.1"/>
    </source>
</evidence>
<dbReference type="AlphaFoldDB" id="A5G669"/>
<dbReference type="PROSITE" id="PS51658">
    <property type="entry name" value="BFN"/>
    <property type="match status" value="1"/>
</dbReference>
<dbReference type="RefSeq" id="WP_011939953.1">
    <property type="nucleotide sequence ID" value="NC_009483.1"/>
</dbReference>
<dbReference type="Proteomes" id="UP000006695">
    <property type="component" value="Chromosome"/>
</dbReference>
<dbReference type="Pfam" id="PF02577">
    <property type="entry name" value="BFN_dom"/>
    <property type="match status" value="1"/>
</dbReference>
<accession>A5G669</accession>
<dbReference type="KEGG" id="gur:Gura_3126"/>
<name>A5G669_GEOUR</name>
<keyword evidence="3" id="KW-1185">Reference proteome</keyword>
<proteinExistence type="predicted"/>
<evidence type="ECO:0000259" key="1">
    <source>
        <dbReference type="PROSITE" id="PS51658"/>
    </source>
</evidence>
<reference evidence="2 3" key="1">
    <citation type="submission" date="2007-05" db="EMBL/GenBank/DDBJ databases">
        <title>Complete sequence of Geobacter uraniireducens Rf4.</title>
        <authorList>
            <consortium name="US DOE Joint Genome Institute"/>
            <person name="Copeland A."/>
            <person name="Lucas S."/>
            <person name="Lapidus A."/>
            <person name="Barry K."/>
            <person name="Detter J.C."/>
            <person name="Glavina del Rio T."/>
            <person name="Hammon N."/>
            <person name="Israni S."/>
            <person name="Dalin E."/>
            <person name="Tice H."/>
            <person name="Pitluck S."/>
            <person name="Chertkov O."/>
            <person name="Brettin T."/>
            <person name="Bruce D."/>
            <person name="Han C."/>
            <person name="Schmutz J."/>
            <person name="Larimer F."/>
            <person name="Land M."/>
            <person name="Hauser L."/>
            <person name="Kyrpides N."/>
            <person name="Mikhailova N."/>
            <person name="Shelobolina E."/>
            <person name="Aklujkar M."/>
            <person name="Lovley D."/>
            <person name="Richardson P."/>
        </authorList>
    </citation>
    <scope>NUCLEOTIDE SEQUENCE [LARGE SCALE GENOMIC DNA]</scope>
    <source>
        <strain evidence="2 3">Rf4</strain>
    </source>
</reference>
<dbReference type="InterPro" id="IPR036104">
    <property type="entry name" value="BFN_sf"/>
</dbReference>
<evidence type="ECO:0000313" key="3">
    <source>
        <dbReference type="Proteomes" id="UP000006695"/>
    </source>
</evidence>
<dbReference type="HOGENOM" id="CLU_096111_2_2_7"/>
<dbReference type="OrthoDB" id="9788698at2"/>
<gene>
    <name evidence="2" type="ordered locus">Gura_3126</name>
</gene>
<dbReference type="SUPFAM" id="SSF103256">
    <property type="entry name" value="Hypothetical protein TM0160"/>
    <property type="match status" value="1"/>
</dbReference>
<dbReference type="STRING" id="351605.Gura_3126"/>